<protein>
    <submittedName>
        <fullName evidence="4">L-fuculose-phosphate aldolase</fullName>
    </submittedName>
</protein>
<dbReference type="SMART" id="SM01007">
    <property type="entry name" value="Aldolase_II"/>
    <property type="match status" value="1"/>
</dbReference>
<dbReference type="InterPro" id="IPR036409">
    <property type="entry name" value="Aldolase_II/adducin_N_sf"/>
</dbReference>
<accession>A0A5S5AGZ9</accession>
<reference evidence="4 5" key="1">
    <citation type="submission" date="2019-07" db="EMBL/GenBank/DDBJ databases">
        <title>Genomic Encyclopedia of Type Strains, Phase I: the one thousand microbial genomes (KMG-I) project.</title>
        <authorList>
            <person name="Kyrpides N."/>
        </authorList>
    </citation>
    <scope>NUCLEOTIDE SEQUENCE [LARGE SCALE GENOMIC DNA]</scope>
    <source>
        <strain evidence="4 5">DSM 16647</strain>
    </source>
</reference>
<dbReference type="EMBL" id="VNHO01000031">
    <property type="protein sequence ID" value="TYP49274.1"/>
    <property type="molecule type" value="Genomic_DNA"/>
</dbReference>
<dbReference type="GO" id="GO:0046872">
    <property type="term" value="F:metal ion binding"/>
    <property type="evidence" value="ECO:0007669"/>
    <property type="project" value="UniProtKB-KW"/>
</dbReference>
<dbReference type="Proteomes" id="UP000322294">
    <property type="component" value="Unassembled WGS sequence"/>
</dbReference>
<keyword evidence="2" id="KW-0456">Lyase</keyword>
<dbReference type="Pfam" id="PF00596">
    <property type="entry name" value="Aldolase_II"/>
    <property type="match status" value="1"/>
</dbReference>
<dbReference type="GO" id="GO:0016832">
    <property type="term" value="F:aldehyde-lyase activity"/>
    <property type="evidence" value="ECO:0007669"/>
    <property type="project" value="TreeGrafter"/>
</dbReference>
<gene>
    <name evidence="4" type="ORF">LZ11_02161</name>
</gene>
<comment type="caution">
    <text evidence="4">The sequence shown here is derived from an EMBL/GenBank/DDBJ whole genome shotgun (WGS) entry which is preliminary data.</text>
</comment>
<organism evidence="4 5">
    <name type="scientific">Thermosediminibacter litoriperuensis</name>
    <dbReference type="NCBI Taxonomy" id="291989"/>
    <lineage>
        <taxon>Bacteria</taxon>
        <taxon>Bacillati</taxon>
        <taxon>Bacillota</taxon>
        <taxon>Clostridia</taxon>
        <taxon>Thermosediminibacterales</taxon>
        <taxon>Thermosediminibacteraceae</taxon>
        <taxon>Thermosediminibacter</taxon>
    </lineage>
</organism>
<name>A0A5S5AGZ9_9FIRM</name>
<dbReference type="OrthoDB" id="9786287at2"/>
<proteinExistence type="predicted"/>
<dbReference type="RefSeq" id="WP_148867841.1">
    <property type="nucleotide sequence ID" value="NZ_VNHO01000031.1"/>
</dbReference>
<sequence length="218" mass="23745">MFLLKIKQLVVEYGEKIVREGLVVATWGNLSARNGDNDVFVITPSGMNYSILEPDDIVEVDIDGNPLVPGRKPSVETPVHAAIYRARPDVRAIIHTHSTNAGACAAARMEIPCIMEDMASMVGGPVKVASYAPTGSRELARYAVEALGDRNAVLLANHGVVTVGRDLEEAFKLSLMVEKSAEIFIKSKIVGNPVSLTEGEVQFLRNFYRTSYGQVNEK</sequence>
<dbReference type="SUPFAM" id="SSF53639">
    <property type="entry name" value="AraD/HMP-PK domain-like"/>
    <property type="match status" value="1"/>
</dbReference>
<feature type="domain" description="Class II aldolase/adducin N-terminal" evidence="3">
    <location>
        <begin position="8"/>
        <end position="185"/>
    </location>
</feature>
<evidence type="ECO:0000313" key="4">
    <source>
        <dbReference type="EMBL" id="TYP49274.1"/>
    </source>
</evidence>
<dbReference type="AlphaFoldDB" id="A0A5S5AGZ9"/>
<dbReference type="GO" id="GO:0019323">
    <property type="term" value="P:pentose catabolic process"/>
    <property type="evidence" value="ECO:0007669"/>
    <property type="project" value="TreeGrafter"/>
</dbReference>
<evidence type="ECO:0000256" key="2">
    <source>
        <dbReference type="ARBA" id="ARBA00023239"/>
    </source>
</evidence>
<dbReference type="PANTHER" id="PTHR22789">
    <property type="entry name" value="FUCULOSE PHOSPHATE ALDOLASE"/>
    <property type="match status" value="1"/>
</dbReference>
<keyword evidence="5" id="KW-1185">Reference proteome</keyword>
<dbReference type="InterPro" id="IPR050197">
    <property type="entry name" value="Aldolase_class_II_sugar_metab"/>
</dbReference>
<keyword evidence="1" id="KW-0479">Metal-binding</keyword>
<evidence type="ECO:0000313" key="5">
    <source>
        <dbReference type="Proteomes" id="UP000322294"/>
    </source>
</evidence>
<dbReference type="PANTHER" id="PTHR22789:SF0">
    <property type="entry name" value="3-OXO-TETRONATE 4-PHOSPHATE DECARBOXYLASE-RELATED"/>
    <property type="match status" value="1"/>
</dbReference>
<dbReference type="Gene3D" id="3.40.225.10">
    <property type="entry name" value="Class II aldolase/adducin N-terminal domain"/>
    <property type="match status" value="1"/>
</dbReference>
<evidence type="ECO:0000259" key="3">
    <source>
        <dbReference type="SMART" id="SM01007"/>
    </source>
</evidence>
<dbReference type="InterPro" id="IPR001303">
    <property type="entry name" value="Aldolase_II/adducin_N"/>
</dbReference>
<dbReference type="GO" id="GO:0005829">
    <property type="term" value="C:cytosol"/>
    <property type="evidence" value="ECO:0007669"/>
    <property type="project" value="TreeGrafter"/>
</dbReference>
<evidence type="ECO:0000256" key="1">
    <source>
        <dbReference type="ARBA" id="ARBA00022723"/>
    </source>
</evidence>